<evidence type="ECO:0000313" key="1">
    <source>
        <dbReference type="EMBL" id="CAE7204732.1"/>
    </source>
</evidence>
<proteinExistence type="predicted"/>
<organism evidence="1 2">
    <name type="scientific">Symbiodinium natans</name>
    <dbReference type="NCBI Taxonomy" id="878477"/>
    <lineage>
        <taxon>Eukaryota</taxon>
        <taxon>Sar</taxon>
        <taxon>Alveolata</taxon>
        <taxon>Dinophyceae</taxon>
        <taxon>Suessiales</taxon>
        <taxon>Symbiodiniaceae</taxon>
        <taxon>Symbiodinium</taxon>
    </lineage>
</organism>
<keyword evidence="2" id="KW-1185">Reference proteome</keyword>
<protein>
    <submittedName>
        <fullName evidence="1">Kgd2 protein</fullName>
    </submittedName>
</protein>
<accession>A0A812JB57</accession>
<dbReference type="AlphaFoldDB" id="A0A812JB57"/>
<evidence type="ECO:0000313" key="2">
    <source>
        <dbReference type="Proteomes" id="UP000604046"/>
    </source>
</evidence>
<name>A0A812JB57_9DINO</name>
<reference evidence="1" key="1">
    <citation type="submission" date="2021-02" db="EMBL/GenBank/DDBJ databases">
        <authorList>
            <person name="Dougan E. K."/>
            <person name="Rhodes N."/>
            <person name="Thang M."/>
            <person name="Chan C."/>
        </authorList>
    </citation>
    <scope>NUCLEOTIDE SEQUENCE</scope>
</reference>
<dbReference type="Proteomes" id="UP000604046">
    <property type="component" value="Unassembled WGS sequence"/>
</dbReference>
<comment type="caution">
    <text evidence="1">The sequence shown here is derived from an EMBL/GenBank/DDBJ whole genome shotgun (WGS) entry which is preliminary data.</text>
</comment>
<dbReference type="EMBL" id="CAJNDS010000424">
    <property type="protein sequence ID" value="CAE7204732.1"/>
    <property type="molecule type" value="Genomic_DNA"/>
</dbReference>
<gene>
    <name evidence="1" type="primary">kgd2</name>
    <name evidence="1" type="ORF">SNAT2548_LOCUS6408</name>
</gene>
<sequence>MLTEHFFVAKVARPRPLTNVGFGFLPAPDDAFREEDAGSPPMWIESITIYPHSLTGELPFVSHRNLEVLTDDDLVCKDGQASSQCARLYRKEFHR</sequence>